<dbReference type="GO" id="GO:0006508">
    <property type="term" value="P:proteolysis"/>
    <property type="evidence" value="ECO:0007669"/>
    <property type="project" value="UniProtKB-KW"/>
</dbReference>
<keyword evidence="5" id="KW-0190">Covalent protein-DNA linkage</keyword>
<evidence type="ECO:0000313" key="10">
    <source>
        <dbReference type="Proteomes" id="UP000284021"/>
    </source>
</evidence>
<keyword evidence="6" id="KW-0238">DNA-binding</keyword>
<dbReference type="GO" id="GO:0003697">
    <property type="term" value="F:single-stranded DNA binding"/>
    <property type="evidence" value="ECO:0007669"/>
    <property type="project" value="InterPro"/>
</dbReference>
<evidence type="ECO:0000256" key="6">
    <source>
        <dbReference type="ARBA" id="ARBA00023125"/>
    </source>
</evidence>
<dbReference type="InterPro" id="IPR003738">
    <property type="entry name" value="SRAP"/>
</dbReference>
<evidence type="ECO:0000256" key="4">
    <source>
        <dbReference type="ARBA" id="ARBA00022801"/>
    </source>
</evidence>
<comment type="similarity">
    <text evidence="1 8">Belongs to the SOS response-associated peptidase family.</text>
</comment>
<evidence type="ECO:0000256" key="2">
    <source>
        <dbReference type="ARBA" id="ARBA00022670"/>
    </source>
</evidence>
<dbReference type="InterPro" id="IPR036590">
    <property type="entry name" value="SRAP-like"/>
</dbReference>
<dbReference type="Gene3D" id="3.90.1680.10">
    <property type="entry name" value="SOS response associated peptidase-like"/>
    <property type="match status" value="1"/>
</dbReference>
<dbReference type="GO" id="GO:0008233">
    <property type="term" value="F:peptidase activity"/>
    <property type="evidence" value="ECO:0007669"/>
    <property type="project" value="UniProtKB-KW"/>
</dbReference>
<name>A0A418XKG4_9PSED</name>
<keyword evidence="4 8" id="KW-0378">Hydrolase</keyword>
<keyword evidence="2 8" id="KW-0645">Protease</keyword>
<keyword evidence="7" id="KW-0456">Lyase</keyword>
<dbReference type="RefSeq" id="WP_119953249.1">
    <property type="nucleotide sequence ID" value="NZ_QYUR01000002.1"/>
</dbReference>
<evidence type="ECO:0000256" key="7">
    <source>
        <dbReference type="ARBA" id="ARBA00023239"/>
    </source>
</evidence>
<keyword evidence="3" id="KW-0227">DNA damage</keyword>
<sequence length="248" mass="27621">MCGRLSQYHGLHEFAAVLNTSPEEATRFSDQPIGRYNVAPSTQVALFHQDDDGLHAEPVVWGWAPHWATGKAPAINARVETVSTGNYFRSIWKTGRALVPADGWYEWKTSPDNPKLKQPYFIRLQGDQPLFFASLGQFPRGGAEARKGDGFVILTGAADAGLTEVHDRKPLVLLPELARAWVDPATSLAEAEDIARYHVALADAFEWFPVSKEVGNVRNDYPGVIEVRQARALCFPAMSSTRRRCMQW</sequence>
<accession>A0A418XKG4</accession>
<reference evidence="9 10" key="1">
    <citation type="submission" date="2018-09" db="EMBL/GenBank/DDBJ databases">
        <authorList>
            <person name="Zhu H."/>
        </authorList>
    </citation>
    <scope>NUCLEOTIDE SEQUENCE [LARGE SCALE GENOMIC DNA]</scope>
    <source>
        <strain evidence="9 10">K1S02-6</strain>
    </source>
</reference>
<evidence type="ECO:0000256" key="1">
    <source>
        <dbReference type="ARBA" id="ARBA00008136"/>
    </source>
</evidence>
<gene>
    <name evidence="9" type="ORF">D3879_06515</name>
</gene>
<dbReference type="PANTHER" id="PTHR13604:SF0">
    <property type="entry name" value="ABASIC SITE PROCESSING PROTEIN HMCES"/>
    <property type="match status" value="1"/>
</dbReference>
<dbReference type="OrthoDB" id="6192129at2"/>
<dbReference type="EC" id="3.4.-.-" evidence="8"/>
<dbReference type="GO" id="GO:0016829">
    <property type="term" value="F:lyase activity"/>
    <property type="evidence" value="ECO:0007669"/>
    <property type="project" value="UniProtKB-KW"/>
</dbReference>
<dbReference type="GO" id="GO:0106300">
    <property type="term" value="P:protein-DNA covalent cross-linking repair"/>
    <property type="evidence" value="ECO:0007669"/>
    <property type="project" value="InterPro"/>
</dbReference>
<keyword evidence="10" id="KW-1185">Reference proteome</keyword>
<evidence type="ECO:0000313" key="9">
    <source>
        <dbReference type="EMBL" id="RJG12926.1"/>
    </source>
</evidence>
<dbReference type="AlphaFoldDB" id="A0A418XKG4"/>
<proteinExistence type="inferred from homology"/>
<dbReference type="PANTHER" id="PTHR13604">
    <property type="entry name" value="DC12-RELATED"/>
    <property type="match status" value="1"/>
</dbReference>
<comment type="caution">
    <text evidence="9">The sequence shown here is derived from an EMBL/GenBank/DDBJ whole genome shotgun (WGS) entry which is preliminary data.</text>
</comment>
<dbReference type="EMBL" id="QYUR01000002">
    <property type="protein sequence ID" value="RJG12926.1"/>
    <property type="molecule type" value="Genomic_DNA"/>
</dbReference>
<evidence type="ECO:0000256" key="8">
    <source>
        <dbReference type="RuleBase" id="RU364100"/>
    </source>
</evidence>
<evidence type="ECO:0000256" key="3">
    <source>
        <dbReference type="ARBA" id="ARBA00022763"/>
    </source>
</evidence>
<evidence type="ECO:0000256" key="5">
    <source>
        <dbReference type="ARBA" id="ARBA00023124"/>
    </source>
</evidence>
<organism evidence="9 10">
    <name type="scientific">Pseudomonas cavernicola</name>
    <dbReference type="NCBI Taxonomy" id="2320866"/>
    <lineage>
        <taxon>Bacteria</taxon>
        <taxon>Pseudomonadati</taxon>
        <taxon>Pseudomonadota</taxon>
        <taxon>Gammaproteobacteria</taxon>
        <taxon>Pseudomonadales</taxon>
        <taxon>Pseudomonadaceae</taxon>
        <taxon>Pseudomonas</taxon>
    </lineage>
</organism>
<dbReference type="Pfam" id="PF02586">
    <property type="entry name" value="SRAP"/>
    <property type="match status" value="1"/>
</dbReference>
<protein>
    <recommendedName>
        <fullName evidence="8">Abasic site processing protein</fullName>
        <ecNumber evidence="8">3.4.-.-</ecNumber>
    </recommendedName>
</protein>
<dbReference type="Proteomes" id="UP000284021">
    <property type="component" value="Unassembled WGS sequence"/>
</dbReference>
<dbReference type="SUPFAM" id="SSF143081">
    <property type="entry name" value="BB1717-like"/>
    <property type="match status" value="1"/>
</dbReference>